<evidence type="ECO:0000313" key="4">
    <source>
        <dbReference type="Proteomes" id="UP000471166"/>
    </source>
</evidence>
<proteinExistence type="predicted"/>
<dbReference type="GO" id="GO:0004312">
    <property type="term" value="F:fatty acid synthase activity"/>
    <property type="evidence" value="ECO:0007669"/>
    <property type="project" value="TreeGrafter"/>
</dbReference>
<feature type="domain" description="Ketosynthase family 3 (KS3)" evidence="2">
    <location>
        <begin position="1"/>
        <end position="93"/>
    </location>
</feature>
<dbReference type="Gene3D" id="3.40.47.10">
    <property type="match status" value="1"/>
</dbReference>
<dbReference type="EMBL" id="JAAGVB010000573">
    <property type="protein sequence ID" value="NEW37255.1"/>
    <property type="molecule type" value="Genomic_DNA"/>
</dbReference>
<dbReference type="InterPro" id="IPR050091">
    <property type="entry name" value="PKS_NRPS_Biosynth_Enz"/>
</dbReference>
<protein>
    <recommendedName>
        <fullName evidence="2">Ketosynthase family 3 (KS3) domain-containing protein</fullName>
    </recommendedName>
</protein>
<evidence type="ECO:0000259" key="2">
    <source>
        <dbReference type="PROSITE" id="PS52004"/>
    </source>
</evidence>
<accession>A0A6P1D3Q6</accession>
<comment type="caution">
    <text evidence="3">The sequence shown here is derived from an EMBL/GenBank/DDBJ whole genome shotgun (WGS) entry which is preliminary data.</text>
</comment>
<evidence type="ECO:0000256" key="1">
    <source>
        <dbReference type="ARBA" id="ARBA00022679"/>
    </source>
</evidence>
<dbReference type="InterPro" id="IPR014030">
    <property type="entry name" value="Ketoacyl_synth_N"/>
</dbReference>
<dbReference type="SUPFAM" id="SSF53901">
    <property type="entry name" value="Thiolase-like"/>
    <property type="match status" value="1"/>
</dbReference>
<feature type="non-terminal residue" evidence="3">
    <location>
        <position position="93"/>
    </location>
</feature>
<organism evidence="3 4">
    <name type="scientific">Nocardia cyriacigeorgica</name>
    <dbReference type="NCBI Taxonomy" id="135487"/>
    <lineage>
        <taxon>Bacteria</taxon>
        <taxon>Bacillati</taxon>
        <taxon>Actinomycetota</taxon>
        <taxon>Actinomycetes</taxon>
        <taxon>Mycobacteriales</taxon>
        <taxon>Nocardiaceae</taxon>
        <taxon>Nocardia</taxon>
    </lineage>
</organism>
<dbReference type="Proteomes" id="UP000471166">
    <property type="component" value="Unassembled WGS sequence"/>
</dbReference>
<reference evidence="3 4" key="1">
    <citation type="submission" date="2020-01" db="EMBL/GenBank/DDBJ databases">
        <title>Genetics and antimicrobial susceptibilities of Nocardia species isolated from the soil; a comparison with species isolated from humans.</title>
        <authorList>
            <person name="Carrasco G."/>
            <person name="Monzon S."/>
            <person name="Sansegundo M."/>
            <person name="Garcia E."/>
            <person name="Garrido N."/>
            <person name="Medina M.J."/>
            <person name="Villalon P."/>
            <person name="Ramirez-Arocha A.C."/>
            <person name="Jimenez P."/>
            <person name="Cuesta I."/>
            <person name="Valdezate S."/>
        </authorList>
    </citation>
    <scope>NUCLEOTIDE SEQUENCE [LARGE SCALE GENOMIC DNA]</scope>
    <source>
        <strain evidence="3 4">CNM20110626</strain>
    </source>
</reference>
<dbReference type="PANTHER" id="PTHR43775">
    <property type="entry name" value="FATTY ACID SYNTHASE"/>
    <property type="match status" value="1"/>
</dbReference>
<dbReference type="InterPro" id="IPR020841">
    <property type="entry name" value="PKS_Beta-ketoAc_synthase_dom"/>
</dbReference>
<dbReference type="PROSITE" id="PS52004">
    <property type="entry name" value="KS3_2"/>
    <property type="match status" value="1"/>
</dbReference>
<keyword evidence="1" id="KW-0808">Transferase</keyword>
<gene>
    <name evidence="3" type="ORF">GV791_32585</name>
</gene>
<dbReference type="PANTHER" id="PTHR43775:SF51">
    <property type="entry name" value="INACTIVE PHENOLPHTHIOCEROL SYNTHESIS POLYKETIDE SYNTHASE TYPE I PKS1-RELATED"/>
    <property type="match status" value="1"/>
</dbReference>
<dbReference type="RefSeq" id="WP_163848847.1">
    <property type="nucleotide sequence ID" value="NZ_JAAGVB010000573.1"/>
</dbReference>
<dbReference type="Pfam" id="PF00109">
    <property type="entry name" value="ketoacyl-synt"/>
    <property type="match status" value="1"/>
</dbReference>
<evidence type="ECO:0000313" key="3">
    <source>
        <dbReference type="EMBL" id="NEW37255.1"/>
    </source>
</evidence>
<sequence length="93" mass="9984">PIAIVGIGCRFPGDVASAEDLWELVAAGRDVITPFPADRGWDLERLFDADPDKPGTVYTREGGFLSAAGVFDADFFGIGPREAAAMDPQQRLM</sequence>
<dbReference type="InterPro" id="IPR016039">
    <property type="entry name" value="Thiolase-like"/>
</dbReference>
<name>A0A6P1D3Q6_9NOCA</name>
<dbReference type="AlphaFoldDB" id="A0A6P1D3Q6"/>
<dbReference type="GO" id="GO:0006633">
    <property type="term" value="P:fatty acid biosynthetic process"/>
    <property type="evidence" value="ECO:0007669"/>
    <property type="project" value="TreeGrafter"/>
</dbReference>
<feature type="non-terminal residue" evidence="3">
    <location>
        <position position="1"/>
    </location>
</feature>